<reference evidence="3 4" key="1">
    <citation type="submission" date="2024-06" db="EMBL/GenBank/DDBJ databases">
        <authorList>
            <person name="Kraege A."/>
            <person name="Thomma B."/>
        </authorList>
    </citation>
    <scope>NUCLEOTIDE SEQUENCE [LARGE SCALE GENOMIC DNA]</scope>
</reference>
<gene>
    <name evidence="3" type="primary">g12984</name>
    <name evidence="3" type="ORF">VP750_LOCUS11527</name>
</gene>
<feature type="region of interest" description="Disordered" evidence="1">
    <location>
        <begin position="1"/>
        <end position="44"/>
    </location>
</feature>
<dbReference type="Proteomes" id="UP001497392">
    <property type="component" value="Unassembled WGS sequence"/>
</dbReference>
<organism evidence="3 4">
    <name type="scientific">Coccomyxa viridis</name>
    <dbReference type="NCBI Taxonomy" id="1274662"/>
    <lineage>
        <taxon>Eukaryota</taxon>
        <taxon>Viridiplantae</taxon>
        <taxon>Chlorophyta</taxon>
        <taxon>core chlorophytes</taxon>
        <taxon>Trebouxiophyceae</taxon>
        <taxon>Trebouxiophyceae incertae sedis</taxon>
        <taxon>Coccomyxaceae</taxon>
        <taxon>Coccomyxa</taxon>
    </lineage>
</organism>
<comment type="caution">
    <text evidence="3">The sequence shown here is derived from an EMBL/GenBank/DDBJ whole genome shotgun (WGS) entry which is preliminary data.</text>
</comment>
<dbReference type="EMBL" id="CAXHTA020000021">
    <property type="protein sequence ID" value="CAL5229621.1"/>
    <property type="molecule type" value="Genomic_DNA"/>
</dbReference>
<evidence type="ECO:0000313" key="3">
    <source>
        <dbReference type="EMBL" id="CAL5229621.1"/>
    </source>
</evidence>
<protein>
    <submittedName>
        <fullName evidence="3">G12984 protein</fullName>
    </submittedName>
</protein>
<name>A0ABP1GBP1_9CHLO</name>
<proteinExistence type="predicted"/>
<dbReference type="Pfam" id="PF09072">
    <property type="entry name" value="TMA7"/>
    <property type="match status" value="1"/>
</dbReference>
<accession>A0ABP1GBP1</accession>
<keyword evidence="2" id="KW-0472">Membrane</keyword>
<feature type="compositionally biased region" description="Low complexity" evidence="1">
    <location>
        <begin position="100"/>
        <end position="112"/>
    </location>
</feature>
<keyword evidence="4" id="KW-1185">Reference proteome</keyword>
<evidence type="ECO:0000256" key="2">
    <source>
        <dbReference type="SAM" id="Phobius"/>
    </source>
</evidence>
<evidence type="ECO:0000313" key="4">
    <source>
        <dbReference type="Proteomes" id="UP001497392"/>
    </source>
</evidence>
<feature type="transmembrane region" description="Helical" evidence="2">
    <location>
        <begin position="160"/>
        <end position="178"/>
    </location>
</feature>
<evidence type="ECO:0000256" key="1">
    <source>
        <dbReference type="SAM" id="MobiDB-lite"/>
    </source>
</evidence>
<keyword evidence="2" id="KW-0812">Transmembrane</keyword>
<dbReference type="InterPro" id="IPR015157">
    <property type="entry name" value="TMA7"/>
</dbReference>
<feature type="region of interest" description="Disordered" evidence="1">
    <location>
        <begin position="92"/>
        <end position="112"/>
    </location>
</feature>
<sequence>MREKQSLRHLIPDCGFGEMSGKAGGKAKPLKKPKAASKDLDESDLEQQVISAGCVMAHQKDAAQSAPPDAGKEEECIPCRALSDLLRGMPGMRDHSARKQQGSAGTAAGQQGASAEDLADGASRDCMTCRVLGTTVCGACSAYLAGHLYLVRPASRGHRIGLAAGSALFAGLGVLRAVK</sequence>
<keyword evidence="2" id="KW-1133">Transmembrane helix</keyword>